<protein>
    <submittedName>
        <fullName evidence="1">Uncharacterized protein</fullName>
    </submittedName>
</protein>
<evidence type="ECO:0000313" key="1">
    <source>
        <dbReference type="EMBL" id="KDR74431.1"/>
    </source>
</evidence>
<accession>A0A067SU93</accession>
<name>A0A067SU93_GALM3</name>
<organism evidence="1 2">
    <name type="scientific">Galerina marginata (strain CBS 339.88)</name>
    <dbReference type="NCBI Taxonomy" id="685588"/>
    <lineage>
        <taxon>Eukaryota</taxon>
        <taxon>Fungi</taxon>
        <taxon>Dikarya</taxon>
        <taxon>Basidiomycota</taxon>
        <taxon>Agaricomycotina</taxon>
        <taxon>Agaricomycetes</taxon>
        <taxon>Agaricomycetidae</taxon>
        <taxon>Agaricales</taxon>
        <taxon>Agaricineae</taxon>
        <taxon>Strophariaceae</taxon>
        <taxon>Galerina</taxon>
    </lineage>
</organism>
<evidence type="ECO:0000313" key="2">
    <source>
        <dbReference type="Proteomes" id="UP000027222"/>
    </source>
</evidence>
<keyword evidence="2" id="KW-1185">Reference proteome</keyword>
<proteinExistence type="predicted"/>
<dbReference type="Proteomes" id="UP000027222">
    <property type="component" value="Unassembled WGS sequence"/>
</dbReference>
<sequence length="148" mass="15733">MSFKKRTRPRPSSLAAFAATLVSFLVKACLPFIVEPMLEDGTRATPQQGAYTAADTAISHRESRTLSLSSPSLACPSVQVLSDSPTPSPVPFNVAWNKRLYPLAARADSSLLTGKRSALPLTRPSQFVPAAHVFNIASKGANSTTFGS</sequence>
<reference evidence="2" key="1">
    <citation type="journal article" date="2014" name="Proc. Natl. Acad. Sci. U.S.A.">
        <title>Extensive sampling of basidiomycete genomes demonstrates inadequacy of the white-rot/brown-rot paradigm for wood decay fungi.</title>
        <authorList>
            <person name="Riley R."/>
            <person name="Salamov A.A."/>
            <person name="Brown D.W."/>
            <person name="Nagy L.G."/>
            <person name="Floudas D."/>
            <person name="Held B.W."/>
            <person name="Levasseur A."/>
            <person name="Lombard V."/>
            <person name="Morin E."/>
            <person name="Otillar R."/>
            <person name="Lindquist E.A."/>
            <person name="Sun H."/>
            <person name="LaButti K.M."/>
            <person name="Schmutz J."/>
            <person name="Jabbour D."/>
            <person name="Luo H."/>
            <person name="Baker S.E."/>
            <person name="Pisabarro A.G."/>
            <person name="Walton J.D."/>
            <person name="Blanchette R.A."/>
            <person name="Henrissat B."/>
            <person name="Martin F."/>
            <person name="Cullen D."/>
            <person name="Hibbett D.S."/>
            <person name="Grigoriev I.V."/>
        </authorList>
    </citation>
    <scope>NUCLEOTIDE SEQUENCE [LARGE SCALE GENOMIC DNA]</scope>
    <source>
        <strain evidence="2">CBS 339.88</strain>
    </source>
</reference>
<dbReference type="EMBL" id="KL142383">
    <property type="protein sequence ID" value="KDR74431.1"/>
    <property type="molecule type" value="Genomic_DNA"/>
</dbReference>
<dbReference type="HOGENOM" id="CLU_1758925_0_0_1"/>
<gene>
    <name evidence="1" type="ORF">GALMADRAFT_141469</name>
</gene>
<dbReference type="AlphaFoldDB" id="A0A067SU93"/>